<dbReference type="PANTHER" id="PTHR34220">
    <property type="entry name" value="SENSOR HISTIDINE KINASE YPDA"/>
    <property type="match status" value="1"/>
</dbReference>
<keyword evidence="1" id="KW-1133">Transmembrane helix</keyword>
<keyword evidence="4" id="KW-1185">Reference proteome</keyword>
<dbReference type="InterPro" id="IPR010559">
    <property type="entry name" value="Sig_transdc_His_kin_internal"/>
</dbReference>
<feature type="transmembrane region" description="Helical" evidence="1">
    <location>
        <begin position="86"/>
        <end position="105"/>
    </location>
</feature>
<dbReference type="KEGG" id="ccas:EIB73_04205"/>
<evidence type="ECO:0000259" key="2">
    <source>
        <dbReference type="Pfam" id="PF06580"/>
    </source>
</evidence>
<feature type="transmembrane region" description="Helical" evidence="1">
    <location>
        <begin position="125"/>
        <end position="146"/>
    </location>
</feature>
<dbReference type="GO" id="GO:0000155">
    <property type="term" value="F:phosphorelay sensor kinase activity"/>
    <property type="evidence" value="ECO:0007669"/>
    <property type="project" value="InterPro"/>
</dbReference>
<evidence type="ECO:0000256" key="1">
    <source>
        <dbReference type="SAM" id="Phobius"/>
    </source>
</evidence>
<dbReference type="Proteomes" id="UP000270185">
    <property type="component" value="Chromosome"/>
</dbReference>
<keyword evidence="1" id="KW-0472">Membrane</keyword>
<dbReference type="AlphaFoldDB" id="A0A3G8XQB0"/>
<keyword evidence="1" id="KW-0812">Transmembrane</keyword>
<sequence length="344" mass="39903">MLIFIFGFMKDKKVILRVVLILLFIVAVNTIQTYVLHITREFGDIDFYKIPTHIFGIISCALSLLSTIIAWKLVGKLTLRKIPKMVLAFGASILIYAIVQSIFFAAERFLVYQLSTDLDLLVGNFVFTFIIFHLYISGLSLAYFSFQENAKNAVQLERVEKEKEMLQFKMLQKNLEPHFLFNNLSVLSGLIRKDPAEVDGFIHDFSEVYRYYLKHNDQELVPLHKEVVFLKKYISLMEKRFKNAYRFSIHIENEEGLILPCSLQLAVENAIKHNRGAEENPLNIEIIRENDMMIVSNDLRPVDFTQGAKMGNLFLQKSYEVHFGKKVNFNTTDTHYTVEIPLIV</sequence>
<feature type="domain" description="Signal transduction histidine kinase internal region" evidence="2">
    <location>
        <begin position="167"/>
        <end position="243"/>
    </location>
</feature>
<dbReference type="GO" id="GO:0016020">
    <property type="term" value="C:membrane"/>
    <property type="evidence" value="ECO:0007669"/>
    <property type="project" value="InterPro"/>
</dbReference>
<name>A0A3G8XQB0_9FLAO</name>
<dbReference type="OrthoDB" id="9809908at2"/>
<evidence type="ECO:0000313" key="3">
    <source>
        <dbReference type="EMBL" id="AZI32434.1"/>
    </source>
</evidence>
<accession>A0A3G8XQB0</accession>
<reference evidence="4" key="1">
    <citation type="submission" date="2018-11" db="EMBL/GenBank/DDBJ databases">
        <title>Proposal to divide the Flavobacteriaceae and reorganize its genera based on Amino Acid Identity values calculated from whole genome sequences.</title>
        <authorList>
            <person name="Nicholson A.C."/>
            <person name="Gulvik C.A."/>
            <person name="Whitney A.M."/>
            <person name="Humrighouse B.W."/>
            <person name="Bell M."/>
            <person name="Holmes B."/>
            <person name="Steigerwalt A.G."/>
            <person name="Villarma A."/>
            <person name="Sheth M."/>
            <person name="Batra D."/>
            <person name="Pryor J."/>
            <person name="Bernardet J.-F."/>
            <person name="Hugo C."/>
            <person name="Kampfer P."/>
            <person name="Newman J.D."/>
            <person name="McQuiston J.R."/>
        </authorList>
    </citation>
    <scope>NUCLEOTIDE SEQUENCE [LARGE SCALE GENOMIC DNA]</scope>
    <source>
        <strain evidence="4">G0081</strain>
    </source>
</reference>
<gene>
    <name evidence="3" type="ORF">EIB73_04205</name>
</gene>
<organism evidence="3 4">
    <name type="scientific">Kaistella carnis</name>
    <dbReference type="NCBI Taxonomy" id="1241979"/>
    <lineage>
        <taxon>Bacteria</taxon>
        <taxon>Pseudomonadati</taxon>
        <taxon>Bacteroidota</taxon>
        <taxon>Flavobacteriia</taxon>
        <taxon>Flavobacteriales</taxon>
        <taxon>Weeksellaceae</taxon>
        <taxon>Chryseobacterium group</taxon>
        <taxon>Kaistella</taxon>
    </lineage>
</organism>
<proteinExistence type="predicted"/>
<dbReference type="EMBL" id="CP034159">
    <property type="protein sequence ID" value="AZI32434.1"/>
    <property type="molecule type" value="Genomic_DNA"/>
</dbReference>
<dbReference type="PANTHER" id="PTHR34220:SF7">
    <property type="entry name" value="SENSOR HISTIDINE KINASE YPDA"/>
    <property type="match status" value="1"/>
</dbReference>
<protein>
    <recommendedName>
        <fullName evidence="2">Signal transduction histidine kinase internal region domain-containing protein</fullName>
    </recommendedName>
</protein>
<evidence type="ECO:0000313" key="4">
    <source>
        <dbReference type="Proteomes" id="UP000270185"/>
    </source>
</evidence>
<feature type="transmembrane region" description="Helical" evidence="1">
    <location>
        <begin position="54"/>
        <end position="74"/>
    </location>
</feature>
<dbReference type="Pfam" id="PF06580">
    <property type="entry name" value="His_kinase"/>
    <property type="match status" value="1"/>
</dbReference>
<dbReference type="InterPro" id="IPR050640">
    <property type="entry name" value="Bact_2-comp_sensor_kinase"/>
</dbReference>
<feature type="transmembrane region" description="Helical" evidence="1">
    <location>
        <begin position="14"/>
        <end position="34"/>
    </location>
</feature>